<accession>A0A9D4E3F7</accession>
<dbReference type="PANTHER" id="PTHR20932:SF8">
    <property type="entry name" value="LD22649P"/>
    <property type="match status" value="1"/>
</dbReference>
<feature type="region of interest" description="Disordered" evidence="1">
    <location>
        <begin position="188"/>
        <end position="207"/>
    </location>
</feature>
<feature type="domain" description="LysM" evidence="2">
    <location>
        <begin position="35"/>
        <end position="79"/>
    </location>
</feature>
<name>A0A9D4E3F7_DREPO</name>
<gene>
    <name evidence="3" type="ORF">DPMN_173087</name>
</gene>
<dbReference type="Proteomes" id="UP000828390">
    <property type="component" value="Unassembled WGS sequence"/>
</dbReference>
<evidence type="ECO:0000313" key="4">
    <source>
        <dbReference type="Proteomes" id="UP000828390"/>
    </source>
</evidence>
<feature type="compositionally biased region" description="Polar residues" evidence="1">
    <location>
        <begin position="106"/>
        <end position="122"/>
    </location>
</feature>
<dbReference type="EMBL" id="JAIWYP010000009">
    <property type="protein sequence ID" value="KAH3771760.1"/>
    <property type="molecule type" value="Genomic_DNA"/>
</dbReference>
<feature type="region of interest" description="Disordered" evidence="1">
    <location>
        <begin position="106"/>
        <end position="132"/>
    </location>
</feature>
<dbReference type="SMART" id="SM00257">
    <property type="entry name" value="LysM"/>
    <property type="match status" value="1"/>
</dbReference>
<dbReference type="InterPro" id="IPR036779">
    <property type="entry name" value="LysM_dom_sf"/>
</dbReference>
<reference evidence="3" key="2">
    <citation type="submission" date="2020-11" db="EMBL/GenBank/DDBJ databases">
        <authorList>
            <person name="McCartney M.A."/>
            <person name="Auch B."/>
            <person name="Kono T."/>
            <person name="Mallez S."/>
            <person name="Becker A."/>
            <person name="Gohl D.M."/>
            <person name="Silverstein K.A.T."/>
            <person name="Koren S."/>
            <person name="Bechman K.B."/>
            <person name="Herman A."/>
            <person name="Abrahante J.E."/>
            <person name="Garbe J."/>
        </authorList>
    </citation>
    <scope>NUCLEOTIDE SEQUENCE</scope>
    <source>
        <strain evidence="3">Duluth1</strain>
        <tissue evidence="3">Whole animal</tissue>
    </source>
</reference>
<dbReference type="AlphaFoldDB" id="A0A9D4E3F7"/>
<proteinExistence type="predicted"/>
<dbReference type="Gene3D" id="3.10.350.10">
    <property type="entry name" value="LysM domain"/>
    <property type="match status" value="1"/>
</dbReference>
<evidence type="ECO:0000256" key="1">
    <source>
        <dbReference type="SAM" id="MobiDB-lite"/>
    </source>
</evidence>
<evidence type="ECO:0000313" key="3">
    <source>
        <dbReference type="EMBL" id="KAH3771760.1"/>
    </source>
</evidence>
<dbReference type="Pfam" id="PF01476">
    <property type="entry name" value="LysM"/>
    <property type="match status" value="1"/>
</dbReference>
<evidence type="ECO:0000259" key="2">
    <source>
        <dbReference type="PROSITE" id="PS51782"/>
    </source>
</evidence>
<comment type="caution">
    <text evidence="3">The sequence shown here is derived from an EMBL/GenBank/DDBJ whole genome shotgun (WGS) entry which is preliminary data.</text>
</comment>
<dbReference type="SUPFAM" id="SSF54106">
    <property type="entry name" value="LysM domain"/>
    <property type="match status" value="1"/>
</dbReference>
<dbReference type="InterPro" id="IPR018392">
    <property type="entry name" value="LysM"/>
</dbReference>
<dbReference type="OrthoDB" id="2107166at2759"/>
<organism evidence="3 4">
    <name type="scientific">Dreissena polymorpha</name>
    <name type="common">Zebra mussel</name>
    <name type="synonym">Mytilus polymorpha</name>
    <dbReference type="NCBI Taxonomy" id="45954"/>
    <lineage>
        <taxon>Eukaryota</taxon>
        <taxon>Metazoa</taxon>
        <taxon>Spiralia</taxon>
        <taxon>Lophotrochozoa</taxon>
        <taxon>Mollusca</taxon>
        <taxon>Bivalvia</taxon>
        <taxon>Autobranchia</taxon>
        <taxon>Heteroconchia</taxon>
        <taxon>Euheterodonta</taxon>
        <taxon>Imparidentia</taxon>
        <taxon>Neoheterodontei</taxon>
        <taxon>Myida</taxon>
        <taxon>Dreissenoidea</taxon>
        <taxon>Dreissenidae</taxon>
        <taxon>Dreissena</taxon>
    </lineage>
</organism>
<sequence>MENVSSERKLFGEVVRNTHKYGSTTKPQPHHSKYVKHFISRVDTLQGIALKYGTTVEQIKRDNKLWTNDSLFLREHLFIPITNENNHLVTDDCQILSYEEVRPRSNSENVTCGATGTDVSSPTRDKSHSDKNSCVATESKAANSENNITGVDFFSKYDNSIAVIKSKVEKLEKESGYDENLSSLIPQRKNSDFTRATRTPPRRISVEDPDSPVLVIRSNTRSLKVQSAVNKAEEAIDSLFEL</sequence>
<protein>
    <recommendedName>
        <fullName evidence="2">LysM domain-containing protein</fullName>
    </recommendedName>
</protein>
<keyword evidence="4" id="KW-1185">Reference proteome</keyword>
<dbReference type="CDD" id="cd00118">
    <property type="entry name" value="LysM"/>
    <property type="match status" value="1"/>
</dbReference>
<dbReference type="PANTHER" id="PTHR20932">
    <property type="entry name" value="LYSM AND PUTATIVE PEPTIDOGLYCAN-BINDING DOMAIN-CONTAINING PROTEIN"/>
    <property type="match status" value="1"/>
</dbReference>
<reference evidence="3" key="1">
    <citation type="journal article" date="2019" name="bioRxiv">
        <title>The Genome of the Zebra Mussel, Dreissena polymorpha: A Resource for Invasive Species Research.</title>
        <authorList>
            <person name="McCartney M.A."/>
            <person name="Auch B."/>
            <person name="Kono T."/>
            <person name="Mallez S."/>
            <person name="Zhang Y."/>
            <person name="Obille A."/>
            <person name="Becker A."/>
            <person name="Abrahante J.E."/>
            <person name="Garbe J."/>
            <person name="Badalamenti J.P."/>
            <person name="Herman A."/>
            <person name="Mangelson H."/>
            <person name="Liachko I."/>
            <person name="Sullivan S."/>
            <person name="Sone E.D."/>
            <person name="Koren S."/>
            <person name="Silverstein K.A.T."/>
            <person name="Beckman K.B."/>
            <person name="Gohl D.M."/>
        </authorList>
    </citation>
    <scope>NUCLEOTIDE SEQUENCE</scope>
    <source>
        <strain evidence="3">Duluth1</strain>
        <tissue evidence="3">Whole animal</tissue>
    </source>
</reference>
<dbReference type="PROSITE" id="PS51782">
    <property type="entry name" value="LYSM"/>
    <property type="match status" value="1"/>
</dbReference>
<dbReference type="InterPro" id="IPR045030">
    <property type="entry name" value="LYSM1-4"/>
</dbReference>